<dbReference type="InterPro" id="IPR050172">
    <property type="entry name" value="SsuD_RutA_monooxygenase"/>
</dbReference>
<organism evidence="6 7">
    <name type="scientific">Sphingomonas lycopersici</name>
    <dbReference type="NCBI Taxonomy" id="2951807"/>
    <lineage>
        <taxon>Bacteria</taxon>
        <taxon>Pseudomonadati</taxon>
        <taxon>Pseudomonadota</taxon>
        <taxon>Alphaproteobacteria</taxon>
        <taxon>Sphingomonadales</taxon>
        <taxon>Sphingomonadaceae</taxon>
        <taxon>Sphingomonas</taxon>
    </lineage>
</organism>
<keyword evidence="7" id="KW-1185">Reference proteome</keyword>
<evidence type="ECO:0000256" key="4">
    <source>
        <dbReference type="ARBA" id="ARBA00023033"/>
    </source>
</evidence>
<keyword evidence="4" id="KW-0503">Monooxygenase</keyword>
<evidence type="ECO:0000256" key="3">
    <source>
        <dbReference type="ARBA" id="ARBA00023002"/>
    </source>
</evidence>
<dbReference type="InterPro" id="IPR036661">
    <property type="entry name" value="Luciferase-like_sf"/>
</dbReference>
<sequence length="320" mass="34828">MTVRIYWQLDVAQQPARGEIAARPAPTGIARDVRTRAITRYDHYAQIAQAAAQTAFDGVFIVHRPQSDDAAIVAAAIAREVPRIELVAEFPASAGSAVYAAKQAVTFQRATRERLGWAIAPSRPAAERAHDGDRVPDEALAARTEEFLTVARGVHGQHPYSFAGRFFEVENGGFDAPLNRVRFPRVFLQGESKEELALSARVADVHLFRATGFAALSRQIEALDMLALQERRSIGFGLIQPVLARDTGEEAHRDAARADLSEQAIVGDYAEVADRLAALARLGVDHFVLTGGSSFEESYVVGQHVLPRLRALLDASRVAA</sequence>
<feature type="domain" description="Luciferase-like" evidence="5">
    <location>
        <begin position="35"/>
        <end position="256"/>
    </location>
</feature>
<accession>A0AA42CVC8</accession>
<keyword evidence="3" id="KW-0560">Oxidoreductase</keyword>
<dbReference type="RefSeq" id="WP_265269974.1">
    <property type="nucleotide sequence ID" value="NZ_JANFAV010000013.1"/>
</dbReference>
<dbReference type="PANTHER" id="PTHR42847">
    <property type="entry name" value="ALKANESULFONATE MONOOXYGENASE"/>
    <property type="match status" value="1"/>
</dbReference>
<keyword evidence="2" id="KW-0288">FMN</keyword>
<dbReference type="Pfam" id="PF00296">
    <property type="entry name" value="Bac_luciferase"/>
    <property type="match status" value="1"/>
</dbReference>
<evidence type="ECO:0000313" key="6">
    <source>
        <dbReference type="EMBL" id="MCW6536436.1"/>
    </source>
</evidence>
<dbReference type="EMBL" id="JANFAV010000013">
    <property type="protein sequence ID" value="MCW6536436.1"/>
    <property type="molecule type" value="Genomic_DNA"/>
</dbReference>
<evidence type="ECO:0000256" key="1">
    <source>
        <dbReference type="ARBA" id="ARBA00022630"/>
    </source>
</evidence>
<evidence type="ECO:0000259" key="5">
    <source>
        <dbReference type="Pfam" id="PF00296"/>
    </source>
</evidence>
<dbReference type="InterPro" id="IPR011251">
    <property type="entry name" value="Luciferase-like_dom"/>
</dbReference>
<dbReference type="Proteomes" id="UP001165565">
    <property type="component" value="Unassembled WGS sequence"/>
</dbReference>
<evidence type="ECO:0000313" key="7">
    <source>
        <dbReference type="Proteomes" id="UP001165565"/>
    </source>
</evidence>
<gene>
    <name evidence="6" type="ORF">NEE01_16790</name>
</gene>
<dbReference type="Gene3D" id="3.20.20.30">
    <property type="entry name" value="Luciferase-like domain"/>
    <property type="match status" value="1"/>
</dbReference>
<dbReference type="PANTHER" id="PTHR42847:SF4">
    <property type="entry name" value="ALKANESULFONATE MONOOXYGENASE-RELATED"/>
    <property type="match status" value="1"/>
</dbReference>
<dbReference type="GO" id="GO:0008726">
    <property type="term" value="F:alkanesulfonate monooxygenase activity"/>
    <property type="evidence" value="ECO:0007669"/>
    <property type="project" value="TreeGrafter"/>
</dbReference>
<name>A0AA42CVC8_9SPHN</name>
<reference evidence="6" key="1">
    <citation type="submission" date="2022-06" db="EMBL/GenBank/DDBJ databases">
        <title>Sphingomonas sp. nov. isolated from rhizosphere soil of tomato.</title>
        <authorList>
            <person name="Dong H."/>
            <person name="Gao R."/>
        </authorList>
    </citation>
    <scope>NUCLEOTIDE SEQUENCE</scope>
    <source>
        <strain evidence="6">MMSM24</strain>
    </source>
</reference>
<comment type="caution">
    <text evidence="6">The sequence shown here is derived from an EMBL/GenBank/DDBJ whole genome shotgun (WGS) entry which is preliminary data.</text>
</comment>
<dbReference type="AlphaFoldDB" id="A0AA42CVC8"/>
<dbReference type="GO" id="GO:0046306">
    <property type="term" value="P:alkanesulfonate catabolic process"/>
    <property type="evidence" value="ECO:0007669"/>
    <property type="project" value="TreeGrafter"/>
</dbReference>
<protein>
    <submittedName>
        <fullName evidence="6">LLM class flavin-dependent oxidoreductase</fullName>
    </submittedName>
</protein>
<dbReference type="SUPFAM" id="SSF51679">
    <property type="entry name" value="Bacterial luciferase-like"/>
    <property type="match status" value="1"/>
</dbReference>
<keyword evidence="1" id="KW-0285">Flavoprotein</keyword>
<evidence type="ECO:0000256" key="2">
    <source>
        <dbReference type="ARBA" id="ARBA00022643"/>
    </source>
</evidence>
<proteinExistence type="predicted"/>